<accession>A0A7J7M7S8</accession>
<dbReference type="Proteomes" id="UP000541444">
    <property type="component" value="Unassembled WGS sequence"/>
</dbReference>
<evidence type="ECO:0000256" key="1">
    <source>
        <dbReference type="SAM" id="MobiDB-lite"/>
    </source>
</evidence>
<organism evidence="2 3">
    <name type="scientific">Kingdonia uniflora</name>
    <dbReference type="NCBI Taxonomy" id="39325"/>
    <lineage>
        <taxon>Eukaryota</taxon>
        <taxon>Viridiplantae</taxon>
        <taxon>Streptophyta</taxon>
        <taxon>Embryophyta</taxon>
        <taxon>Tracheophyta</taxon>
        <taxon>Spermatophyta</taxon>
        <taxon>Magnoliopsida</taxon>
        <taxon>Ranunculales</taxon>
        <taxon>Circaeasteraceae</taxon>
        <taxon>Kingdonia</taxon>
    </lineage>
</organism>
<evidence type="ECO:0000313" key="3">
    <source>
        <dbReference type="Proteomes" id="UP000541444"/>
    </source>
</evidence>
<reference evidence="2 3" key="1">
    <citation type="journal article" date="2020" name="IScience">
        <title>Genome Sequencing of the Endangered Kingdonia uniflora (Circaeasteraceae, Ranunculales) Reveals Potential Mechanisms of Evolutionary Specialization.</title>
        <authorList>
            <person name="Sun Y."/>
            <person name="Deng T."/>
            <person name="Zhang A."/>
            <person name="Moore M.J."/>
            <person name="Landis J.B."/>
            <person name="Lin N."/>
            <person name="Zhang H."/>
            <person name="Zhang X."/>
            <person name="Huang J."/>
            <person name="Zhang X."/>
            <person name="Sun H."/>
            <person name="Wang H."/>
        </authorList>
    </citation>
    <scope>NUCLEOTIDE SEQUENCE [LARGE SCALE GENOMIC DNA]</scope>
    <source>
        <strain evidence="2">TB1705</strain>
        <tissue evidence="2">Leaf</tissue>
    </source>
</reference>
<proteinExistence type="predicted"/>
<name>A0A7J7M7S8_9MAGN</name>
<evidence type="ECO:0008006" key="4">
    <source>
        <dbReference type="Google" id="ProtNLM"/>
    </source>
</evidence>
<feature type="region of interest" description="Disordered" evidence="1">
    <location>
        <begin position="266"/>
        <end position="301"/>
    </location>
</feature>
<dbReference type="EMBL" id="JACGCM010001723">
    <property type="protein sequence ID" value="KAF6150947.1"/>
    <property type="molecule type" value="Genomic_DNA"/>
</dbReference>
<dbReference type="AlphaFoldDB" id="A0A7J7M7S8"/>
<comment type="caution">
    <text evidence="2">The sequence shown here is derived from an EMBL/GenBank/DDBJ whole genome shotgun (WGS) entry which is preliminary data.</text>
</comment>
<gene>
    <name evidence="2" type="ORF">GIB67_026868</name>
</gene>
<protein>
    <recommendedName>
        <fullName evidence="4">Aminotransferase-like plant mobile domain-containing protein</fullName>
    </recommendedName>
</protein>
<keyword evidence="3" id="KW-1185">Reference proteome</keyword>
<sequence length="301" mass="34830">YWLYKYCGVGYPIVREDAKFSVYLCLRAWERGNRKKTNDQANNLFILGRYHIDHQTIETITWRPWLESAVSELDDVRRALLLSRTRMPLQVPNGNCEYYLGDRCWRQLTGTAGIPLDPPLSMSPHLSPADLQAMRQTDFVDCEQFVIGEERETYALYWANQTAERDGPDSGWHMEWTGRHELLSIHRLRDPPEMSVSCGAKELWKLTHGMRRLCLTEYAWDAQRMQELTNEVATPRRHLDSVDDQLYAHDLHLRMGRDVQVVSLSPRGSAMTMQRGSGPLTRGGGTSRRKRGTEDDFDPSQ</sequence>
<evidence type="ECO:0000313" key="2">
    <source>
        <dbReference type="EMBL" id="KAF6150947.1"/>
    </source>
</evidence>
<feature type="non-terminal residue" evidence="2">
    <location>
        <position position="1"/>
    </location>
</feature>